<proteinExistence type="predicted"/>
<reference evidence="1 2" key="2">
    <citation type="journal article" date="2022" name="Mol. Ecol. Resour.">
        <title>The genomes of chicory, endive, great burdock and yacon provide insights into Asteraceae paleo-polyploidization history and plant inulin production.</title>
        <authorList>
            <person name="Fan W."/>
            <person name="Wang S."/>
            <person name="Wang H."/>
            <person name="Wang A."/>
            <person name="Jiang F."/>
            <person name="Liu H."/>
            <person name="Zhao H."/>
            <person name="Xu D."/>
            <person name="Zhang Y."/>
        </authorList>
    </citation>
    <scope>NUCLEOTIDE SEQUENCE [LARGE SCALE GENOMIC DNA]</scope>
    <source>
        <strain evidence="2">cv. Yunnan</strain>
        <tissue evidence="1">Leaves</tissue>
    </source>
</reference>
<keyword evidence="2" id="KW-1185">Reference proteome</keyword>
<sequence>MDQIVSMSWELRPQFIFGDDQNQISQNLSPETVCMGSKRSEHKGFCSSSLFCKVYGCNKNLSRCKEYYKRHKVCEVHSKTSKVIVNGIEQRFCQQCSRFHLLREFDDGKRSCRKRLAGHNERRRKPHVGPFFERHGRLVPSYNVSVEGNEFKESAGAISSFQSPNDLHSSYKQMYESNVNLEDRNAHDLQSTTSGITDEQLPSKSVSPCIFETDPRLINKWIIRDSISCSESAHSLLSSQSSRIQTSNSQSRPVFLGSHDMNPMLGFQGDLVKLGMMCYDDQVLRDESCTIDLLQLSAQLDRVEHQKHVNPAN</sequence>
<evidence type="ECO:0000313" key="1">
    <source>
        <dbReference type="EMBL" id="KAI3762697.1"/>
    </source>
</evidence>
<name>A0ACB9EV34_9ASTR</name>
<comment type="caution">
    <text evidence="1">The sequence shown here is derived from an EMBL/GenBank/DDBJ whole genome shotgun (WGS) entry which is preliminary data.</text>
</comment>
<gene>
    <name evidence="1" type="ORF">L1987_53138</name>
</gene>
<evidence type="ECO:0000313" key="2">
    <source>
        <dbReference type="Proteomes" id="UP001056120"/>
    </source>
</evidence>
<dbReference type="EMBL" id="CM042034">
    <property type="protein sequence ID" value="KAI3762697.1"/>
    <property type="molecule type" value="Genomic_DNA"/>
</dbReference>
<accession>A0ACB9EV34</accession>
<protein>
    <submittedName>
        <fullName evidence="1">Uncharacterized protein</fullName>
    </submittedName>
</protein>
<dbReference type="Proteomes" id="UP001056120">
    <property type="component" value="Linkage Group LG17"/>
</dbReference>
<reference evidence="2" key="1">
    <citation type="journal article" date="2022" name="Mol. Ecol. Resour.">
        <title>The genomes of chicory, endive, great burdock and yacon provide insights into Asteraceae palaeo-polyploidization history and plant inulin production.</title>
        <authorList>
            <person name="Fan W."/>
            <person name="Wang S."/>
            <person name="Wang H."/>
            <person name="Wang A."/>
            <person name="Jiang F."/>
            <person name="Liu H."/>
            <person name="Zhao H."/>
            <person name="Xu D."/>
            <person name="Zhang Y."/>
        </authorList>
    </citation>
    <scope>NUCLEOTIDE SEQUENCE [LARGE SCALE GENOMIC DNA]</scope>
    <source>
        <strain evidence="2">cv. Yunnan</strain>
    </source>
</reference>
<organism evidence="1 2">
    <name type="scientific">Smallanthus sonchifolius</name>
    <dbReference type="NCBI Taxonomy" id="185202"/>
    <lineage>
        <taxon>Eukaryota</taxon>
        <taxon>Viridiplantae</taxon>
        <taxon>Streptophyta</taxon>
        <taxon>Embryophyta</taxon>
        <taxon>Tracheophyta</taxon>
        <taxon>Spermatophyta</taxon>
        <taxon>Magnoliopsida</taxon>
        <taxon>eudicotyledons</taxon>
        <taxon>Gunneridae</taxon>
        <taxon>Pentapetalae</taxon>
        <taxon>asterids</taxon>
        <taxon>campanulids</taxon>
        <taxon>Asterales</taxon>
        <taxon>Asteraceae</taxon>
        <taxon>Asteroideae</taxon>
        <taxon>Heliantheae alliance</taxon>
        <taxon>Millerieae</taxon>
        <taxon>Smallanthus</taxon>
    </lineage>
</organism>